<dbReference type="OrthoDB" id="2788229at2759"/>
<dbReference type="Proteomes" id="UP000467700">
    <property type="component" value="Unassembled WGS sequence"/>
</dbReference>
<evidence type="ECO:0000313" key="1">
    <source>
        <dbReference type="EMBL" id="CAA7263469.1"/>
    </source>
</evidence>
<accession>A0A8S0XIF2</accession>
<sequence>MFLETDVVAFVRTLHIDVGETRKILDEENQMHSVLNTLASVGSNIDTFWIPGHRQRPFRWNDVPTKTVQSLISLLKQSPSLANLRFSNIKNLPLSVPTSIPTIRSLELNRTVLALSDGPRAPGRFPASPLHCLDYLCIHRFINRLVADYPSLITENIIRFKVSVLDLNEAHLAWKILSNTSRYLRCLDLMLRVDMRFLATSPINIGDLSALRTLNLYIQTGSQATIPPLDDVFSLLDPRSQSTSLERLNIFFNCVAPHTLPISLINTADESWRLLHLEILRKKHQRLKGITVDVDLHVNPSGTVQSRLSHMQVVLKDCILAAICVAERPLPAPRVCAFDVHVKARS</sequence>
<protein>
    <submittedName>
        <fullName evidence="1">Uncharacterized protein</fullName>
    </submittedName>
</protein>
<keyword evidence="2" id="KW-1185">Reference proteome</keyword>
<dbReference type="AlphaFoldDB" id="A0A8S0XIF2"/>
<comment type="caution">
    <text evidence="1">The sequence shown here is derived from an EMBL/GenBank/DDBJ whole genome shotgun (WGS) entry which is preliminary data.</text>
</comment>
<reference evidence="1 2" key="1">
    <citation type="submission" date="2020-01" db="EMBL/GenBank/DDBJ databases">
        <authorList>
            <person name="Gupta K D."/>
        </authorList>
    </citation>
    <scope>NUCLEOTIDE SEQUENCE [LARGE SCALE GENOMIC DNA]</scope>
</reference>
<organism evidence="1 2">
    <name type="scientific">Cyclocybe aegerita</name>
    <name type="common">Black poplar mushroom</name>
    <name type="synonym">Agrocybe aegerita</name>
    <dbReference type="NCBI Taxonomy" id="1973307"/>
    <lineage>
        <taxon>Eukaryota</taxon>
        <taxon>Fungi</taxon>
        <taxon>Dikarya</taxon>
        <taxon>Basidiomycota</taxon>
        <taxon>Agaricomycotina</taxon>
        <taxon>Agaricomycetes</taxon>
        <taxon>Agaricomycetidae</taxon>
        <taxon>Agaricales</taxon>
        <taxon>Agaricineae</taxon>
        <taxon>Bolbitiaceae</taxon>
        <taxon>Cyclocybe</taxon>
    </lineage>
</organism>
<dbReference type="EMBL" id="CACVBS010000039">
    <property type="protein sequence ID" value="CAA7263469.1"/>
    <property type="molecule type" value="Genomic_DNA"/>
</dbReference>
<gene>
    <name evidence="1" type="ORF">AAE3_LOCUS5555</name>
</gene>
<evidence type="ECO:0000313" key="2">
    <source>
        <dbReference type="Proteomes" id="UP000467700"/>
    </source>
</evidence>
<name>A0A8S0XIF2_CYCAE</name>
<proteinExistence type="predicted"/>